<keyword evidence="8 19" id="KW-0169">Cobalamin biosynthesis</keyword>
<dbReference type="GO" id="GO:0005886">
    <property type="term" value="C:plasma membrane"/>
    <property type="evidence" value="ECO:0007669"/>
    <property type="project" value="UniProtKB-SubCell"/>
</dbReference>
<evidence type="ECO:0000256" key="8">
    <source>
        <dbReference type="ARBA" id="ARBA00022573"/>
    </source>
</evidence>
<sequence>MARLEGFLIAMQFFTAIPVRRPMELDQKRIAYAVQSLPAAGLIIGGLLSVVLWLIQSFTPLSVLAAAFAIWLGSILLTGGLHLDGWMDASDACFSYRDKEKRLEIMSDPRTGAFGVLSVLVLLSARFLFIYEVVSGLRFTDYFLIAMIPFVSRIGMGLLLVRVPAVKKEGLAYFFQKDLTGKTVAGTYILFFLIVSGVMAASEPALAVYFWTFTGVQLLFSAAAERKIRKEFGGITGDLLGASAEGGETVLWMTLWLLHYFVMA</sequence>
<feature type="transmembrane region" description="Helical" evidence="19">
    <location>
        <begin position="184"/>
        <end position="202"/>
    </location>
</feature>
<dbReference type="Pfam" id="PF02654">
    <property type="entry name" value="CobS"/>
    <property type="match status" value="1"/>
</dbReference>
<evidence type="ECO:0000256" key="9">
    <source>
        <dbReference type="ARBA" id="ARBA00022679"/>
    </source>
</evidence>
<evidence type="ECO:0000256" key="4">
    <source>
        <dbReference type="ARBA" id="ARBA00010561"/>
    </source>
</evidence>
<evidence type="ECO:0000256" key="10">
    <source>
        <dbReference type="ARBA" id="ARBA00022692"/>
    </source>
</evidence>
<evidence type="ECO:0000256" key="7">
    <source>
        <dbReference type="ARBA" id="ARBA00022475"/>
    </source>
</evidence>
<evidence type="ECO:0000256" key="1">
    <source>
        <dbReference type="ARBA" id="ARBA00001946"/>
    </source>
</evidence>
<evidence type="ECO:0000256" key="14">
    <source>
        <dbReference type="ARBA" id="ARBA00025228"/>
    </source>
</evidence>
<evidence type="ECO:0000256" key="3">
    <source>
        <dbReference type="ARBA" id="ARBA00004663"/>
    </source>
</evidence>
<evidence type="ECO:0000256" key="15">
    <source>
        <dbReference type="ARBA" id="ARBA00032605"/>
    </source>
</evidence>
<feature type="transmembrane region" description="Helical" evidence="19">
    <location>
        <begin position="111"/>
        <end position="130"/>
    </location>
</feature>
<dbReference type="EMBL" id="WMIB01000004">
    <property type="protein sequence ID" value="MTH53051.1"/>
    <property type="molecule type" value="Genomic_DNA"/>
</dbReference>
<comment type="caution">
    <text evidence="20">The sequence shown here is derived from an EMBL/GenBank/DDBJ whole genome shotgun (WGS) entry which is preliminary data.</text>
</comment>
<keyword evidence="11 19" id="KW-0460">Magnesium</keyword>
<evidence type="ECO:0000256" key="11">
    <source>
        <dbReference type="ARBA" id="ARBA00022842"/>
    </source>
</evidence>
<dbReference type="Proteomes" id="UP000434639">
    <property type="component" value="Unassembled WGS sequence"/>
</dbReference>
<comment type="function">
    <text evidence="14 19">Joins adenosylcobinamide-GDP and alpha-ribazole to generate adenosylcobalamin (Ado-cobalamin). Also synthesizes adenosylcobalamin 5'-phosphate from adenosylcobinamide-GDP and alpha-ribazole 5'-phosphate.</text>
</comment>
<evidence type="ECO:0000256" key="19">
    <source>
        <dbReference type="HAMAP-Rule" id="MF_00719"/>
    </source>
</evidence>
<dbReference type="GO" id="GO:0009236">
    <property type="term" value="P:cobalamin biosynthetic process"/>
    <property type="evidence" value="ECO:0007669"/>
    <property type="project" value="UniProtKB-UniRule"/>
</dbReference>
<evidence type="ECO:0000256" key="2">
    <source>
        <dbReference type="ARBA" id="ARBA00004651"/>
    </source>
</evidence>
<dbReference type="GO" id="GO:0051073">
    <property type="term" value="F:adenosylcobinamide-GDP ribazoletransferase activity"/>
    <property type="evidence" value="ECO:0007669"/>
    <property type="project" value="UniProtKB-UniRule"/>
</dbReference>
<dbReference type="HAMAP" id="MF_00719">
    <property type="entry name" value="CobS"/>
    <property type="match status" value="1"/>
</dbReference>
<comment type="catalytic activity">
    <reaction evidence="18 19">
        <text>alpha-ribazole 5'-phosphate + adenosylcob(III)inamide-GDP = adenosylcob(III)alamin 5'-phosphate + GMP + H(+)</text>
        <dbReference type="Rhea" id="RHEA:23560"/>
        <dbReference type="ChEBI" id="CHEBI:15378"/>
        <dbReference type="ChEBI" id="CHEBI:57918"/>
        <dbReference type="ChEBI" id="CHEBI:58115"/>
        <dbReference type="ChEBI" id="CHEBI:60487"/>
        <dbReference type="ChEBI" id="CHEBI:60493"/>
        <dbReference type="EC" id="2.7.8.26"/>
    </reaction>
</comment>
<feature type="transmembrane region" description="Helical" evidence="19">
    <location>
        <begin position="142"/>
        <end position="163"/>
    </location>
</feature>
<dbReference type="InterPro" id="IPR003805">
    <property type="entry name" value="CobS"/>
</dbReference>
<reference evidence="20 21" key="1">
    <citation type="journal article" date="2017" name="Int. J. Syst. Evol. Microbiol.">
        <title>Bacillus mangrovi sp. nov., isolated from a sediment sample from a mangrove forest.</title>
        <authorList>
            <person name="Gupta V."/>
            <person name="Singh P.K."/>
            <person name="Korpole S."/>
            <person name="Tanuku N.R.S."/>
            <person name="Pinnaka A.K."/>
        </authorList>
    </citation>
    <scope>NUCLEOTIDE SEQUENCE [LARGE SCALE GENOMIC DNA]</scope>
    <source>
        <strain evidence="20 21">KCTC 33872</strain>
    </source>
</reference>
<evidence type="ECO:0000313" key="21">
    <source>
        <dbReference type="Proteomes" id="UP000434639"/>
    </source>
</evidence>
<evidence type="ECO:0000313" key="20">
    <source>
        <dbReference type="EMBL" id="MTH53051.1"/>
    </source>
</evidence>
<evidence type="ECO:0000256" key="13">
    <source>
        <dbReference type="ARBA" id="ARBA00023136"/>
    </source>
</evidence>
<evidence type="ECO:0000256" key="16">
    <source>
        <dbReference type="ARBA" id="ARBA00032853"/>
    </source>
</evidence>
<organism evidence="20 21">
    <name type="scientific">Metabacillus mangrovi</name>
    <dbReference type="NCBI Taxonomy" id="1491830"/>
    <lineage>
        <taxon>Bacteria</taxon>
        <taxon>Bacillati</taxon>
        <taxon>Bacillota</taxon>
        <taxon>Bacilli</taxon>
        <taxon>Bacillales</taxon>
        <taxon>Bacillaceae</taxon>
        <taxon>Metabacillus</taxon>
    </lineage>
</organism>
<protein>
    <recommendedName>
        <fullName evidence="6 19">Adenosylcobinamide-GDP ribazoletransferase</fullName>
        <ecNumber evidence="5 19">2.7.8.26</ecNumber>
    </recommendedName>
    <alternativeName>
        <fullName evidence="16 19">Cobalamin synthase</fullName>
    </alternativeName>
    <alternativeName>
        <fullName evidence="15 19">Cobalamin-5'-phosphate synthase</fullName>
    </alternativeName>
</protein>
<feature type="transmembrane region" description="Helical" evidence="19">
    <location>
        <begin position="61"/>
        <end position="81"/>
    </location>
</feature>
<comment type="pathway">
    <text evidence="3 19">Cofactor biosynthesis; adenosylcobalamin biosynthesis; adenosylcobalamin from cob(II)yrinate a,c-diamide: step 7/7.</text>
</comment>
<evidence type="ECO:0000256" key="6">
    <source>
        <dbReference type="ARBA" id="ARBA00015850"/>
    </source>
</evidence>
<dbReference type="EC" id="2.7.8.26" evidence="5 19"/>
<name>A0A7X2S4E8_9BACI</name>
<dbReference type="PANTHER" id="PTHR34148:SF1">
    <property type="entry name" value="ADENOSYLCOBINAMIDE-GDP RIBAZOLETRANSFERASE"/>
    <property type="match status" value="1"/>
</dbReference>
<dbReference type="NCBIfam" id="TIGR00317">
    <property type="entry name" value="cobS"/>
    <property type="match status" value="1"/>
</dbReference>
<accession>A0A7X2S4E8</accession>
<keyword evidence="13 19" id="KW-0472">Membrane</keyword>
<comment type="cofactor">
    <cofactor evidence="1 19">
        <name>Mg(2+)</name>
        <dbReference type="ChEBI" id="CHEBI:18420"/>
    </cofactor>
</comment>
<dbReference type="PANTHER" id="PTHR34148">
    <property type="entry name" value="ADENOSYLCOBINAMIDE-GDP RIBAZOLETRANSFERASE"/>
    <property type="match status" value="1"/>
</dbReference>
<keyword evidence="7 19" id="KW-1003">Cell membrane</keyword>
<evidence type="ECO:0000256" key="17">
    <source>
        <dbReference type="ARBA" id="ARBA00048623"/>
    </source>
</evidence>
<evidence type="ECO:0000256" key="18">
    <source>
        <dbReference type="ARBA" id="ARBA00049504"/>
    </source>
</evidence>
<dbReference type="OrthoDB" id="9794626at2"/>
<dbReference type="UniPathway" id="UPA00148">
    <property type="reaction ID" value="UER00238"/>
</dbReference>
<comment type="catalytic activity">
    <reaction evidence="17 19">
        <text>alpha-ribazole + adenosylcob(III)inamide-GDP = adenosylcob(III)alamin + GMP + H(+)</text>
        <dbReference type="Rhea" id="RHEA:16049"/>
        <dbReference type="ChEBI" id="CHEBI:10329"/>
        <dbReference type="ChEBI" id="CHEBI:15378"/>
        <dbReference type="ChEBI" id="CHEBI:18408"/>
        <dbReference type="ChEBI" id="CHEBI:58115"/>
        <dbReference type="ChEBI" id="CHEBI:60487"/>
        <dbReference type="EC" id="2.7.8.26"/>
    </reaction>
</comment>
<gene>
    <name evidence="19 20" type="primary">cobS</name>
    <name evidence="20" type="ORF">GKZ89_06470</name>
</gene>
<feature type="transmembrane region" description="Helical" evidence="19">
    <location>
        <begin position="30"/>
        <end position="55"/>
    </location>
</feature>
<keyword evidence="10 19" id="KW-0812">Transmembrane</keyword>
<proteinExistence type="inferred from homology"/>
<evidence type="ECO:0000256" key="5">
    <source>
        <dbReference type="ARBA" id="ARBA00013200"/>
    </source>
</evidence>
<dbReference type="GO" id="GO:0008818">
    <property type="term" value="F:cobalamin 5'-phosphate synthase activity"/>
    <property type="evidence" value="ECO:0007669"/>
    <property type="project" value="UniProtKB-UniRule"/>
</dbReference>
<keyword evidence="12 19" id="KW-1133">Transmembrane helix</keyword>
<keyword evidence="21" id="KW-1185">Reference proteome</keyword>
<comment type="similarity">
    <text evidence="4 19">Belongs to the CobS family.</text>
</comment>
<comment type="subcellular location">
    <subcellularLocation>
        <location evidence="2 19">Cell membrane</location>
        <topology evidence="2 19">Multi-pass membrane protein</topology>
    </subcellularLocation>
</comment>
<feature type="transmembrane region" description="Helical" evidence="19">
    <location>
        <begin position="208"/>
        <end position="224"/>
    </location>
</feature>
<evidence type="ECO:0000256" key="12">
    <source>
        <dbReference type="ARBA" id="ARBA00022989"/>
    </source>
</evidence>
<keyword evidence="9 19" id="KW-0808">Transferase</keyword>
<dbReference type="AlphaFoldDB" id="A0A7X2S4E8"/>